<dbReference type="InterPro" id="IPR035979">
    <property type="entry name" value="RBD_domain_sf"/>
</dbReference>
<dbReference type="GO" id="GO:0003676">
    <property type="term" value="F:nucleic acid binding"/>
    <property type="evidence" value="ECO:0007669"/>
    <property type="project" value="InterPro"/>
</dbReference>
<protein>
    <recommendedName>
        <fullName evidence="2">Thc1 RRM domain-containing protein</fullName>
    </recommendedName>
</protein>
<dbReference type="Pfam" id="PF22877">
    <property type="entry name" value="RRM_Thc1"/>
    <property type="match status" value="1"/>
</dbReference>
<dbReference type="InterPro" id="IPR012677">
    <property type="entry name" value="Nucleotide-bd_a/b_plait_sf"/>
</dbReference>
<gene>
    <name evidence="3" type="ORF">G6F64_005675</name>
</gene>
<feature type="compositionally biased region" description="Low complexity" evidence="1">
    <location>
        <begin position="67"/>
        <end position="91"/>
    </location>
</feature>
<accession>A0A9P6XAE4</accession>
<dbReference type="OrthoDB" id="5418203at2759"/>
<feature type="domain" description="Thc1 RRM" evidence="2">
    <location>
        <begin position="182"/>
        <end position="236"/>
    </location>
</feature>
<evidence type="ECO:0000256" key="1">
    <source>
        <dbReference type="SAM" id="MobiDB-lite"/>
    </source>
</evidence>
<evidence type="ECO:0000259" key="2">
    <source>
        <dbReference type="Pfam" id="PF22877"/>
    </source>
</evidence>
<dbReference type="Proteomes" id="UP000716291">
    <property type="component" value="Unassembled WGS sequence"/>
</dbReference>
<dbReference type="InterPro" id="IPR053800">
    <property type="entry name" value="Thc1_RRM"/>
</dbReference>
<dbReference type="EMBL" id="JAANQT010000708">
    <property type="protein sequence ID" value="KAG1308943.1"/>
    <property type="molecule type" value="Genomic_DNA"/>
</dbReference>
<dbReference type="AlphaFoldDB" id="A0A9P6XAE4"/>
<dbReference type="Gene3D" id="3.30.70.330">
    <property type="match status" value="1"/>
</dbReference>
<comment type="caution">
    <text evidence="3">The sequence shown here is derived from an EMBL/GenBank/DDBJ whole genome shotgun (WGS) entry which is preliminary data.</text>
</comment>
<evidence type="ECO:0000313" key="3">
    <source>
        <dbReference type="EMBL" id="KAG1308943.1"/>
    </source>
</evidence>
<reference evidence="3" key="1">
    <citation type="journal article" date="2020" name="Microb. Genom.">
        <title>Genetic diversity of clinical and environmental Mucorales isolates obtained from an investigation of mucormycosis cases among solid organ transplant recipients.</title>
        <authorList>
            <person name="Nguyen M.H."/>
            <person name="Kaul D."/>
            <person name="Muto C."/>
            <person name="Cheng S.J."/>
            <person name="Richter R.A."/>
            <person name="Bruno V.M."/>
            <person name="Liu G."/>
            <person name="Beyhan S."/>
            <person name="Sundermann A.J."/>
            <person name="Mounaud S."/>
            <person name="Pasculle A.W."/>
            <person name="Nierman W.C."/>
            <person name="Driscoll E."/>
            <person name="Cumbie R."/>
            <person name="Clancy C.J."/>
            <person name="Dupont C.L."/>
        </authorList>
    </citation>
    <scope>NUCLEOTIDE SEQUENCE</scope>
    <source>
        <strain evidence="3">GL11</strain>
    </source>
</reference>
<dbReference type="SUPFAM" id="SSF54928">
    <property type="entry name" value="RNA-binding domain, RBD"/>
    <property type="match status" value="1"/>
</dbReference>
<organism evidence="3 4">
    <name type="scientific">Rhizopus oryzae</name>
    <name type="common">Mucormycosis agent</name>
    <name type="synonym">Rhizopus arrhizus var. delemar</name>
    <dbReference type="NCBI Taxonomy" id="64495"/>
    <lineage>
        <taxon>Eukaryota</taxon>
        <taxon>Fungi</taxon>
        <taxon>Fungi incertae sedis</taxon>
        <taxon>Mucoromycota</taxon>
        <taxon>Mucoromycotina</taxon>
        <taxon>Mucoromycetes</taxon>
        <taxon>Mucorales</taxon>
        <taxon>Mucorineae</taxon>
        <taxon>Rhizopodaceae</taxon>
        <taxon>Rhizopus</taxon>
    </lineage>
</organism>
<name>A0A9P6XAE4_RHIOR</name>
<dbReference type="PANTHER" id="PTHR21678:SF0">
    <property type="entry name" value="C3H1-TYPE DOMAIN-CONTAINING PROTEIN"/>
    <property type="match status" value="1"/>
</dbReference>
<dbReference type="PANTHER" id="PTHR21678">
    <property type="entry name" value="GROWTH INHIBITION AND DIFFERENTIATION RELATED PROTEIN 88"/>
    <property type="match status" value="1"/>
</dbReference>
<feature type="compositionally biased region" description="Polar residues" evidence="1">
    <location>
        <begin position="268"/>
        <end position="277"/>
    </location>
</feature>
<keyword evidence="4" id="KW-1185">Reference proteome</keyword>
<evidence type="ECO:0000313" key="4">
    <source>
        <dbReference type="Proteomes" id="UP000716291"/>
    </source>
</evidence>
<feature type="region of interest" description="Disordered" evidence="1">
    <location>
        <begin position="1"/>
        <end position="92"/>
    </location>
</feature>
<feature type="region of interest" description="Disordered" evidence="1">
    <location>
        <begin position="257"/>
        <end position="277"/>
    </location>
</feature>
<dbReference type="InterPro" id="IPR039884">
    <property type="entry name" value="R3HC1/R3HCL"/>
</dbReference>
<sequence length="277" mass="32380">MDNKQQNSPERENKPKRNSMSAYVPVHRRTVDNNNGERWLPDAVDEAVSRRNSVSKYRSSDIMVEASLSSSKRSSLQSRRPNSNRFSRNSFMTDDDLDYDKKDYSEYDTECPQEDWESILRQYDRYGSFDDDKTNPRKSKRASRLLESYLDTTVHVPPPEEPTTILDCHDFPPSFQTHHLHDIFRNYETMRGGYKIKWLSDTRALIIFEHPATAKKAYIDNVTNALAKIRPYDGPTDFLRDRKPVVNSRSVSMDLKRHSFNNMPGGRSNRNSMRVEE</sequence>
<proteinExistence type="predicted"/>
<feature type="compositionally biased region" description="Basic and acidic residues" evidence="1">
    <location>
        <begin position="1"/>
        <end position="15"/>
    </location>
</feature>